<evidence type="ECO:0000256" key="1">
    <source>
        <dbReference type="ARBA" id="ARBA00023002"/>
    </source>
</evidence>
<dbReference type="Gene3D" id="3.50.50.60">
    <property type="entry name" value="FAD/NAD(P)-binding domain"/>
    <property type="match status" value="1"/>
</dbReference>
<dbReference type="Pfam" id="PF01266">
    <property type="entry name" value="DAO"/>
    <property type="match status" value="1"/>
</dbReference>
<dbReference type="InterPro" id="IPR006076">
    <property type="entry name" value="FAD-dep_OxRdtase"/>
</dbReference>
<reference evidence="3 4" key="1">
    <citation type="submission" date="2018-12" db="EMBL/GenBank/DDBJ databases">
        <authorList>
            <person name="Li S."/>
            <person name="Yang R."/>
            <person name="Chen G."/>
            <person name="Zou L."/>
            <person name="Zhang C."/>
            <person name="Chen Y."/>
            <person name="Liu Z."/>
            <person name="Li Y."/>
            <person name="Yan Y."/>
            <person name="Huang M."/>
            <person name="Chen T."/>
        </authorList>
    </citation>
    <scope>NUCLEOTIDE SEQUENCE [LARGE SCALE GENOMIC DNA]</scope>
    <source>
        <strain evidence="3 4">2014</strain>
    </source>
</reference>
<dbReference type="PANTHER" id="PTHR13847">
    <property type="entry name" value="SARCOSINE DEHYDROGENASE-RELATED"/>
    <property type="match status" value="1"/>
</dbReference>
<dbReference type="Proteomes" id="UP000272622">
    <property type="component" value="Chromosome"/>
</dbReference>
<evidence type="ECO:0000313" key="3">
    <source>
        <dbReference type="EMBL" id="AZL76462.1"/>
    </source>
</evidence>
<dbReference type="PANTHER" id="PTHR13847:SF281">
    <property type="entry name" value="FAD DEPENDENT OXIDOREDUCTASE DOMAIN-CONTAINING PROTEIN"/>
    <property type="match status" value="1"/>
</dbReference>
<sequence>MDNRCGWIALAGESAAHPRLNGDSTADWLIIGGGITGLAAAHTLAARFPGQRIVLLDRQRVAQGASARNSGFAVSHEKPASSELLGKPGFADFAVASRIGVAAGQEVRQRISELGIACEYDDAGYHFAVSQPAHLQQVDAMLKTLEAVGASAHYLEGDALGQRLGSSFYTRAIHCAGGNALLQPAKYVRGLADQLPEAVQVYENSAVLSLRRGEHGWQAHTEAGQVSASRVLACVGAFLPRVGVQHSGTFPLELSASITRPLTEEHWQQQFGERTWGVLSSLPGGATLRLLPGRRLLIRNTVEYRCRDLSPAQLQARRHEHLNGLQKRFPGLNAQDLEYTWTGHLSGTRSGEPCFARVDEGLYAVAGCNGSGVARGTLWGRLLVEMATGETSPLLTDVLAQARPGYLPPRPLFDIGASLRMAWEVRRARLER</sequence>
<dbReference type="Gene3D" id="3.30.9.10">
    <property type="entry name" value="D-Amino Acid Oxidase, subunit A, domain 2"/>
    <property type="match status" value="1"/>
</dbReference>
<protein>
    <submittedName>
        <fullName evidence="3">FAD-binding oxidoreductase</fullName>
    </submittedName>
</protein>
<evidence type="ECO:0000259" key="2">
    <source>
        <dbReference type="Pfam" id="PF01266"/>
    </source>
</evidence>
<dbReference type="InterPro" id="IPR036188">
    <property type="entry name" value="FAD/NAD-bd_sf"/>
</dbReference>
<gene>
    <name evidence="3" type="ORF">EI693_10135</name>
</gene>
<accession>A0ABM7CY58</accession>
<keyword evidence="4" id="KW-1185">Reference proteome</keyword>
<dbReference type="RefSeq" id="WP_125466177.1">
    <property type="nucleotide sequence ID" value="NZ_CP034337.1"/>
</dbReference>
<evidence type="ECO:0000313" key="4">
    <source>
        <dbReference type="Proteomes" id="UP000272622"/>
    </source>
</evidence>
<dbReference type="SUPFAM" id="SSF51905">
    <property type="entry name" value="FAD/NAD(P)-binding domain"/>
    <property type="match status" value="1"/>
</dbReference>
<keyword evidence="1" id="KW-0560">Oxidoreductase</keyword>
<feature type="domain" description="FAD dependent oxidoreductase" evidence="2">
    <location>
        <begin position="27"/>
        <end position="386"/>
    </location>
</feature>
<name>A0ABM7CY58_9PSED</name>
<dbReference type="EMBL" id="CP034337">
    <property type="protein sequence ID" value="AZL76462.1"/>
    <property type="molecule type" value="Genomic_DNA"/>
</dbReference>
<organism evidence="3 4">
    <name type="scientific">Pseudomonas oryziphila</name>
    <dbReference type="NCBI Taxonomy" id="2894079"/>
    <lineage>
        <taxon>Bacteria</taxon>
        <taxon>Pseudomonadati</taxon>
        <taxon>Pseudomonadota</taxon>
        <taxon>Gammaproteobacteria</taxon>
        <taxon>Pseudomonadales</taxon>
        <taxon>Pseudomonadaceae</taxon>
        <taxon>Pseudomonas</taxon>
    </lineage>
</organism>
<proteinExistence type="predicted"/>